<comment type="caution">
    <text evidence="4">The sequence shown here is derived from an EMBL/GenBank/DDBJ whole genome shotgun (WGS) entry which is preliminary data.</text>
</comment>
<dbReference type="EMBL" id="DVJN01000100">
    <property type="protein sequence ID" value="HIS92389.1"/>
    <property type="molecule type" value="Genomic_DNA"/>
</dbReference>
<protein>
    <submittedName>
        <fullName evidence="4">Glycoside hydrolase family 130 protein</fullName>
    </submittedName>
</protein>
<evidence type="ECO:0000256" key="2">
    <source>
        <dbReference type="ARBA" id="ARBA00022679"/>
    </source>
</evidence>
<dbReference type="PANTHER" id="PTHR34106:SF1">
    <property type="entry name" value="1,4-BETA-MANNOSYL-N-ACETYLGLUCOSAMINE PHOSPHORYLASE"/>
    <property type="match status" value="1"/>
</dbReference>
<dbReference type="Pfam" id="PF04041">
    <property type="entry name" value="Glyco_hydro_130"/>
    <property type="match status" value="1"/>
</dbReference>
<reference evidence="4" key="2">
    <citation type="journal article" date="2021" name="PeerJ">
        <title>Extensive microbial diversity within the chicken gut microbiome revealed by metagenomics and culture.</title>
        <authorList>
            <person name="Gilroy R."/>
            <person name="Ravi A."/>
            <person name="Getino M."/>
            <person name="Pursley I."/>
            <person name="Horton D.L."/>
            <person name="Alikhan N.F."/>
            <person name="Baker D."/>
            <person name="Gharbi K."/>
            <person name="Hall N."/>
            <person name="Watson M."/>
            <person name="Adriaenssens E.M."/>
            <person name="Foster-Nyarko E."/>
            <person name="Jarju S."/>
            <person name="Secka A."/>
            <person name="Antonio M."/>
            <person name="Oren A."/>
            <person name="Chaudhuri R.R."/>
            <person name="La Ragione R."/>
            <person name="Hildebrand F."/>
            <person name="Pallen M.J."/>
        </authorList>
    </citation>
    <scope>NUCLEOTIDE SEQUENCE</scope>
    <source>
        <strain evidence="4">13766</strain>
    </source>
</reference>
<comment type="similarity">
    <text evidence="3">Belongs to the glycosyl hydrolase 130 family.</text>
</comment>
<dbReference type="PANTHER" id="PTHR34106">
    <property type="entry name" value="GLYCOSIDASE"/>
    <property type="match status" value="1"/>
</dbReference>
<dbReference type="AlphaFoldDB" id="A0A9D1FZQ3"/>
<proteinExistence type="inferred from homology"/>
<evidence type="ECO:0000313" key="5">
    <source>
        <dbReference type="Proteomes" id="UP000824140"/>
    </source>
</evidence>
<keyword evidence="2" id="KW-0808">Transferase</keyword>
<dbReference type="Gene3D" id="2.115.10.20">
    <property type="entry name" value="Glycosyl hydrolase domain, family 43"/>
    <property type="match status" value="1"/>
</dbReference>
<organism evidence="4 5">
    <name type="scientific">Candidatus Alectryocaccomicrobium excrementavium</name>
    <dbReference type="NCBI Taxonomy" id="2840668"/>
    <lineage>
        <taxon>Bacteria</taxon>
        <taxon>Bacillati</taxon>
        <taxon>Bacillota</taxon>
        <taxon>Clostridia</taxon>
        <taxon>Candidatus Alectryocaccomicrobium</taxon>
    </lineage>
</organism>
<name>A0A9D1FZQ3_9FIRM</name>
<accession>A0A9D1FZQ3</accession>
<sequence>MIPESLFRTSPVITRYPEPVLTCKDVPYDSNLTFNAGVIKENGRYIMLFRNDYGCTREQFEQEGRNFAGTNIGLAFSDDGIHWQVESQPVLELRDEEISRAYDPRITRMDGQYYVCFAVDTRHGVRGGIFSTHDFHHFAPISLSVPDNRNMVLFPEKIGGKYVRLERPMPVYSTGGHFFDIWLSDSPDLAYWGNSRLVLSCRDVPFCNDKIGPGAPPLKTGAGWLVIFHSVDVDPARGKNGWEDAWRKRYVIGVMLLDLEDPSRVIGLCKVPLMAPEGPEEQIEGFRSNALFPCGMILEDDQTVRIYYSAGDAVVRLATASLSDLIALCTEKP</sequence>
<dbReference type="Proteomes" id="UP000824140">
    <property type="component" value="Unassembled WGS sequence"/>
</dbReference>
<dbReference type="InterPro" id="IPR023296">
    <property type="entry name" value="Glyco_hydro_beta-prop_sf"/>
</dbReference>
<dbReference type="PIRSF" id="PIRSF016202">
    <property type="entry name" value="PH1107"/>
    <property type="match status" value="1"/>
</dbReference>
<reference evidence="4" key="1">
    <citation type="submission" date="2020-10" db="EMBL/GenBank/DDBJ databases">
        <authorList>
            <person name="Gilroy R."/>
        </authorList>
    </citation>
    <scope>NUCLEOTIDE SEQUENCE</scope>
    <source>
        <strain evidence="4">13766</strain>
    </source>
</reference>
<dbReference type="GO" id="GO:0016757">
    <property type="term" value="F:glycosyltransferase activity"/>
    <property type="evidence" value="ECO:0007669"/>
    <property type="project" value="UniProtKB-KW"/>
</dbReference>
<dbReference type="InterPro" id="IPR007184">
    <property type="entry name" value="Mannoside_phosphorylase"/>
</dbReference>
<dbReference type="GO" id="GO:0016787">
    <property type="term" value="F:hydrolase activity"/>
    <property type="evidence" value="ECO:0007669"/>
    <property type="project" value="UniProtKB-KW"/>
</dbReference>
<keyword evidence="4" id="KW-0378">Hydrolase</keyword>
<evidence type="ECO:0000256" key="1">
    <source>
        <dbReference type="ARBA" id="ARBA00022676"/>
    </source>
</evidence>
<keyword evidence="1" id="KW-0328">Glycosyltransferase</keyword>
<evidence type="ECO:0000256" key="3">
    <source>
        <dbReference type="ARBA" id="ARBA00024356"/>
    </source>
</evidence>
<evidence type="ECO:0000313" key="4">
    <source>
        <dbReference type="EMBL" id="HIS92389.1"/>
    </source>
</evidence>
<dbReference type="SUPFAM" id="SSF75005">
    <property type="entry name" value="Arabinanase/levansucrase/invertase"/>
    <property type="match status" value="1"/>
</dbReference>
<gene>
    <name evidence="4" type="ORF">IAA84_05160</name>
</gene>
<dbReference type="CDD" id="cd08993">
    <property type="entry name" value="GH130"/>
    <property type="match status" value="1"/>
</dbReference>